<dbReference type="GeneID" id="115633887"/>
<proteinExistence type="predicted"/>
<dbReference type="AlphaFoldDB" id="A0A6J2UGL7"/>
<feature type="region of interest" description="Disordered" evidence="1">
    <location>
        <begin position="244"/>
        <end position="270"/>
    </location>
</feature>
<name>A0A6J2UGL7_DROLE</name>
<dbReference type="InterPro" id="IPR006578">
    <property type="entry name" value="MADF-dom"/>
</dbReference>
<gene>
    <name evidence="4" type="primary">LOC115633887</name>
</gene>
<evidence type="ECO:0000313" key="4">
    <source>
        <dbReference type="RefSeq" id="XP_030387250.1"/>
    </source>
</evidence>
<evidence type="ECO:0000313" key="3">
    <source>
        <dbReference type="Proteomes" id="UP000504634"/>
    </source>
</evidence>
<keyword evidence="3" id="KW-1185">Reference proteome</keyword>
<feature type="region of interest" description="Disordered" evidence="1">
    <location>
        <begin position="106"/>
        <end position="125"/>
    </location>
</feature>
<protein>
    <submittedName>
        <fullName evidence="4">Uncharacterized protein LOC115633887 isoform X1</fullName>
    </submittedName>
</protein>
<feature type="domain" description="MADF" evidence="2">
    <location>
        <begin position="6"/>
        <end position="103"/>
    </location>
</feature>
<feature type="region of interest" description="Disordered" evidence="1">
    <location>
        <begin position="134"/>
        <end position="158"/>
    </location>
</feature>
<dbReference type="PANTHER" id="PTHR21505:SF8">
    <property type="entry name" value="DPT-YFP REPRESSOR BY OVEREXPRESSION, ISOFORM D-RELATED"/>
    <property type="match status" value="1"/>
</dbReference>
<dbReference type="SMART" id="SM00595">
    <property type="entry name" value="MADF"/>
    <property type="match status" value="1"/>
</dbReference>
<evidence type="ECO:0000256" key="1">
    <source>
        <dbReference type="SAM" id="MobiDB-lite"/>
    </source>
</evidence>
<accession>A0A6J2UGL7</accession>
<dbReference type="PROSITE" id="PS51029">
    <property type="entry name" value="MADF"/>
    <property type="match status" value="1"/>
</dbReference>
<feature type="region of interest" description="Disordered" evidence="1">
    <location>
        <begin position="204"/>
        <end position="228"/>
    </location>
</feature>
<dbReference type="Proteomes" id="UP000504634">
    <property type="component" value="Unplaced"/>
</dbReference>
<sequence>MDFIDDFIEEYKCNPCLWKADSADFRNRNRRQEAYLKLIDVATKHGEVYNVERTKQKINNLRCAFRHQLRKYNEVKKKGEKYEPYCPKRRYFESLMFLKDEEILEKKSKREDNPPPQTSFTENTTTLVQAENCDELSDPENLPKQAKQNENTKLSPSTSATEFCANIFEEADGEPLISIQSVNSTNHNHASGPTVKEVEIILPTNNSNNSGRRKSMQDPSFTSSFKDKNNSGLQIIDVDVDKRISDHQKYKKTPRKRSSSVSSHASENNEVPTGKFFKADISSIDFERLFSLALKSADNHLDDHFTNFGKIIAHKLRGMEPTQAIYAEKIIADVLYQGQMKMLSTLSIHQFLGVDNATVYVESHSK</sequence>
<dbReference type="OrthoDB" id="7476629at2759"/>
<dbReference type="PANTHER" id="PTHR21505">
    <property type="entry name" value="MADF DOMAIN-CONTAINING PROTEIN-RELATED"/>
    <property type="match status" value="1"/>
</dbReference>
<reference evidence="4" key="1">
    <citation type="submission" date="2025-08" db="UniProtKB">
        <authorList>
            <consortium name="RefSeq"/>
        </authorList>
    </citation>
    <scope>IDENTIFICATION</scope>
    <source>
        <strain evidence="4">11010-0011.00</strain>
        <tissue evidence="4">Whole body</tissue>
    </source>
</reference>
<evidence type="ECO:0000259" key="2">
    <source>
        <dbReference type="PROSITE" id="PS51029"/>
    </source>
</evidence>
<organism evidence="3 4">
    <name type="scientific">Drosophila lebanonensis</name>
    <name type="common">Fruit fly</name>
    <name type="synonym">Scaptodrosophila lebanonensis</name>
    <dbReference type="NCBI Taxonomy" id="7225"/>
    <lineage>
        <taxon>Eukaryota</taxon>
        <taxon>Metazoa</taxon>
        <taxon>Ecdysozoa</taxon>
        <taxon>Arthropoda</taxon>
        <taxon>Hexapoda</taxon>
        <taxon>Insecta</taxon>
        <taxon>Pterygota</taxon>
        <taxon>Neoptera</taxon>
        <taxon>Endopterygota</taxon>
        <taxon>Diptera</taxon>
        <taxon>Brachycera</taxon>
        <taxon>Muscomorpha</taxon>
        <taxon>Ephydroidea</taxon>
        <taxon>Drosophilidae</taxon>
        <taxon>Scaptodrosophila</taxon>
    </lineage>
</organism>
<feature type="compositionally biased region" description="Basic residues" evidence="1">
    <location>
        <begin position="249"/>
        <end position="258"/>
    </location>
</feature>
<dbReference type="Pfam" id="PF10545">
    <property type="entry name" value="MADF_DNA_bdg"/>
    <property type="match status" value="1"/>
</dbReference>
<feature type="compositionally biased region" description="Polar residues" evidence="1">
    <location>
        <begin position="146"/>
        <end position="158"/>
    </location>
</feature>
<dbReference type="RefSeq" id="XP_030387250.1">
    <property type="nucleotide sequence ID" value="XM_030531390.1"/>
</dbReference>